<evidence type="ECO:0000313" key="4">
    <source>
        <dbReference type="EMBL" id="KDR79909.1"/>
    </source>
</evidence>
<comment type="similarity">
    <text evidence="1">Belongs to the peptidase C14B family.</text>
</comment>
<evidence type="ECO:0000259" key="3">
    <source>
        <dbReference type="Pfam" id="PF00656"/>
    </source>
</evidence>
<dbReference type="GO" id="GO:0005737">
    <property type="term" value="C:cytoplasm"/>
    <property type="evidence" value="ECO:0007669"/>
    <property type="project" value="TreeGrafter"/>
</dbReference>
<evidence type="ECO:0000256" key="2">
    <source>
        <dbReference type="SAM" id="MobiDB-lite"/>
    </source>
</evidence>
<evidence type="ECO:0000313" key="5">
    <source>
        <dbReference type="Proteomes" id="UP000027222"/>
    </source>
</evidence>
<organism evidence="4 5">
    <name type="scientific">Galerina marginata (strain CBS 339.88)</name>
    <dbReference type="NCBI Taxonomy" id="685588"/>
    <lineage>
        <taxon>Eukaryota</taxon>
        <taxon>Fungi</taxon>
        <taxon>Dikarya</taxon>
        <taxon>Basidiomycota</taxon>
        <taxon>Agaricomycotina</taxon>
        <taxon>Agaricomycetes</taxon>
        <taxon>Agaricomycetidae</taxon>
        <taxon>Agaricales</taxon>
        <taxon>Agaricineae</taxon>
        <taxon>Strophariaceae</taxon>
        <taxon>Galerina</taxon>
    </lineage>
</organism>
<dbReference type="HOGENOM" id="CLU_029389_6_2_1"/>
<dbReference type="Pfam" id="PF00656">
    <property type="entry name" value="Peptidase_C14"/>
    <property type="match status" value="1"/>
</dbReference>
<dbReference type="OrthoDB" id="3223806at2759"/>
<gene>
    <name evidence="4" type="ORF">GALMADRAFT_1168188</name>
</gene>
<dbReference type="Proteomes" id="UP000027222">
    <property type="component" value="Unassembled WGS sequence"/>
</dbReference>
<keyword evidence="5" id="KW-1185">Reference proteome</keyword>
<proteinExistence type="inferred from homology"/>
<dbReference type="InterPro" id="IPR050452">
    <property type="entry name" value="Metacaspase"/>
</dbReference>
<dbReference type="EMBL" id="KL142372">
    <property type="protein sequence ID" value="KDR79909.1"/>
    <property type="molecule type" value="Genomic_DNA"/>
</dbReference>
<dbReference type="GO" id="GO:0004197">
    <property type="term" value="F:cysteine-type endopeptidase activity"/>
    <property type="evidence" value="ECO:0007669"/>
    <property type="project" value="InterPro"/>
</dbReference>
<dbReference type="InterPro" id="IPR011600">
    <property type="entry name" value="Pept_C14_caspase"/>
</dbReference>
<name>A0A067TJ28_GALM3</name>
<protein>
    <recommendedName>
        <fullName evidence="3">Peptidase C14 caspase domain-containing protein</fullName>
    </recommendedName>
</protein>
<dbReference type="GO" id="GO:0006508">
    <property type="term" value="P:proteolysis"/>
    <property type="evidence" value="ECO:0007669"/>
    <property type="project" value="InterPro"/>
</dbReference>
<feature type="compositionally biased region" description="Low complexity" evidence="2">
    <location>
        <begin position="417"/>
        <end position="432"/>
    </location>
</feature>
<feature type="domain" description="Peptidase C14 caspase" evidence="3">
    <location>
        <begin position="38"/>
        <end position="338"/>
    </location>
</feature>
<dbReference type="PANTHER" id="PTHR48104:SF30">
    <property type="entry name" value="METACASPASE-1"/>
    <property type="match status" value="1"/>
</dbReference>
<evidence type="ECO:0000256" key="1">
    <source>
        <dbReference type="ARBA" id="ARBA00009005"/>
    </source>
</evidence>
<dbReference type="PANTHER" id="PTHR48104">
    <property type="entry name" value="METACASPASE-4"/>
    <property type="match status" value="1"/>
</dbReference>
<reference evidence="5" key="1">
    <citation type="journal article" date="2014" name="Proc. Natl. Acad. Sci. U.S.A.">
        <title>Extensive sampling of basidiomycete genomes demonstrates inadequacy of the white-rot/brown-rot paradigm for wood decay fungi.</title>
        <authorList>
            <person name="Riley R."/>
            <person name="Salamov A.A."/>
            <person name="Brown D.W."/>
            <person name="Nagy L.G."/>
            <person name="Floudas D."/>
            <person name="Held B.W."/>
            <person name="Levasseur A."/>
            <person name="Lombard V."/>
            <person name="Morin E."/>
            <person name="Otillar R."/>
            <person name="Lindquist E.A."/>
            <person name="Sun H."/>
            <person name="LaButti K.M."/>
            <person name="Schmutz J."/>
            <person name="Jabbour D."/>
            <person name="Luo H."/>
            <person name="Baker S.E."/>
            <person name="Pisabarro A.G."/>
            <person name="Walton J.D."/>
            <person name="Blanchette R.A."/>
            <person name="Henrissat B."/>
            <person name="Martin F."/>
            <person name="Cullen D."/>
            <person name="Hibbett D.S."/>
            <person name="Grigoriev I.V."/>
        </authorList>
    </citation>
    <scope>NUCLEOTIDE SEQUENCE [LARGE SCALE GENOMIC DNA]</scope>
    <source>
        <strain evidence="5">CBS 339.88</strain>
    </source>
</reference>
<sequence>MTTPSPRARFRLIRLCLQATNNLRDAVTRPRRLATPRKKFALVIGISYKKNKNKNWRLNGSQTDVESVKDLLINTLQFSEEEIVVISDADGTPEKYLPTYSNIMREVEEFVKADERNVDYFLVYSGHSSQRKEVLEAGQRPVEKDGQEEYIIPLDALLDKPDFEEAVVHERIISDKTLNKWLVKRLGKGSQLVALFDSCHSGTMLNLRHIRCNRVGDLMSLVQESARRVFVEPWYARFTKRAAPPPVSRGLGEAPRNLRKRGTQLSSMSHDSIKEHRWTMECPGFCPRTPSAGKSQVICFSACKDEQATLESDGGGTMINAIVQLLKKNQRPSYRDVIFAAREGTFKVKENIKKDLDISSTKKSWRKFIPFYKSCPTPKEENLQNMARMEFDPQLSTLRSLNTKGLLRICDRVSVTTPPVTRNQPTNQPTPTARQITGHQVKFDPLPTRGISSQEFNRRQSLAGRPA</sequence>
<feature type="region of interest" description="Disordered" evidence="2">
    <location>
        <begin position="417"/>
        <end position="467"/>
    </location>
</feature>
<accession>A0A067TJ28</accession>
<dbReference type="AlphaFoldDB" id="A0A067TJ28"/>
<dbReference type="Gene3D" id="3.40.50.12660">
    <property type="match status" value="2"/>
</dbReference>